<dbReference type="KEGG" id="marz:MARA_00370"/>
<sequence>MQETTGGRPMSHETTIVVHDWQGSTASGWDPPAVAHTDDALRQVRADPRDVERFGSMIERELERRQALVDGESDAAPNR</sequence>
<keyword evidence="2" id="KW-1185">Reference proteome</keyword>
<accession>A0A7I7RPZ8</accession>
<reference evidence="1 2" key="1">
    <citation type="journal article" date="2019" name="Emerg. Microbes Infect.">
        <title>Comprehensive subspecies identification of 175 nontuberculous mycobacteria species based on 7547 genomic profiles.</title>
        <authorList>
            <person name="Matsumoto Y."/>
            <person name="Kinjo T."/>
            <person name="Motooka D."/>
            <person name="Nabeya D."/>
            <person name="Jung N."/>
            <person name="Uechi K."/>
            <person name="Horii T."/>
            <person name="Iida T."/>
            <person name="Fujita J."/>
            <person name="Nakamura S."/>
        </authorList>
    </citation>
    <scope>NUCLEOTIDE SEQUENCE [LARGE SCALE GENOMIC DNA]</scope>
    <source>
        <strain evidence="1 2">JCM 18538</strain>
        <plasmid evidence="1">pJCM18538</plasmid>
    </source>
</reference>
<protein>
    <submittedName>
        <fullName evidence="1">Uncharacterized protein</fullName>
    </submittedName>
</protein>
<geneLocation type="plasmid" evidence="1">
    <name>pJCM18538</name>
</geneLocation>
<proteinExistence type="predicted"/>
<keyword evidence="1" id="KW-0614">Plasmid</keyword>
<dbReference type="AlphaFoldDB" id="A0A7I7RPZ8"/>
<dbReference type="EMBL" id="AP022592">
    <property type="protein sequence ID" value="BBY46607.1"/>
    <property type="molecule type" value="Genomic_DNA"/>
</dbReference>
<name>A0A7I7RPZ8_9MYCO</name>
<evidence type="ECO:0000313" key="1">
    <source>
        <dbReference type="EMBL" id="BBY46607.1"/>
    </source>
</evidence>
<gene>
    <name evidence="1" type="ORF">MARA_00370</name>
</gene>
<organism evidence="1 2">
    <name type="scientific">Mycolicibacterium arabiense</name>
    <dbReference type="NCBI Taxonomy" id="1286181"/>
    <lineage>
        <taxon>Bacteria</taxon>
        <taxon>Bacillati</taxon>
        <taxon>Actinomycetota</taxon>
        <taxon>Actinomycetes</taxon>
        <taxon>Mycobacteriales</taxon>
        <taxon>Mycobacteriaceae</taxon>
        <taxon>Mycolicibacterium</taxon>
    </lineage>
</organism>
<evidence type="ECO:0000313" key="2">
    <source>
        <dbReference type="Proteomes" id="UP000467428"/>
    </source>
</evidence>
<dbReference type="Proteomes" id="UP000467428">
    <property type="component" value="Plasmid pJCM18538"/>
</dbReference>